<sequence length="144" mass="16516">MKHFADASFLISFCVRDKHRRKARECWEKLGTTMYTNRLAYFEAENAIRVLRVGRSITPEEELEGLEKLKRAVLEGFVEIRDVSIKRIHAEARRISLHNTNQRGFGAMDILHIASAKDMDCDALLSFDDAQRQLAKAEGLKVLP</sequence>
<dbReference type="Proteomes" id="UP000321577">
    <property type="component" value="Unassembled WGS sequence"/>
</dbReference>
<dbReference type="Pfam" id="PF01850">
    <property type="entry name" value="PIN"/>
    <property type="match status" value="1"/>
</dbReference>
<protein>
    <recommendedName>
        <fullName evidence="1">PIN domain-containing protein</fullName>
    </recommendedName>
</protein>
<organism evidence="2 3">
    <name type="scientific">Brevifollis gellanilyticus</name>
    <dbReference type="NCBI Taxonomy" id="748831"/>
    <lineage>
        <taxon>Bacteria</taxon>
        <taxon>Pseudomonadati</taxon>
        <taxon>Verrucomicrobiota</taxon>
        <taxon>Verrucomicrobiia</taxon>
        <taxon>Verrucomicrobiales</taxon>
        <taxon>Verrucomicrobiaceae</taxon>
    </lineage>
</organism>
<evidence type="ECO:0000313" key="2">
    <source>
        <dbReference type="EMBL" id="GEP42929.1"/>
    </source>
</evidence>
<dbReference type="EMBL" id="BKAG01000013">
    <property type="protein sequence ID" value="GEP42929.1"/>
    <property type="molecule type" value="Genomic_DNA"/>
</dbReference>
<dbReference type="SUPFAM" id="SSF88723">
    <property type="entry name" value="PIN domain-like"/>
    <property type="match status" value="1"/>
</dbReference>
<dbReference type="InterPro" id="IPR002716">
    <property type="entry name" value="PIN_dom"/>
</dbReference>
<accession>A0A512M877</accession>
<dbReference type="Gene3D" id="3.40.50.1010">
    <property type="entry name" value="5'-nuclease"/>
    <property type="match status" value="1"/>
</dbReference>
<name>A0A512M877_9BACT</name>
<proteinExistence type="predicted"/>
<feature type="domain" description="PIN" evidence="1">
    <location>
        <begin position="5"/>
        <end position="136"/>
    </location>
</feature>
<dbReference type="InterPro" id="IPR029060">
    <property type="entry name" value="PIN-like_dom_sf"/>
</dbReference>
<keyword evidence="3" id="KW-1185">Reference proteome</keyword>
<dbReference type="RefSeq" id="WP_146850513.1">
    <property type="nucleotide sequence ID" value="NZ_BKAG01000013.1"/>
</dbReference>
<dbReference type="OrthoDB" id="342643at2"/>
<reference evidence="2 3" key="1">
    <citation type="submission" date="2019-07" db="EMBL/GenBank/DDBJ databases">
        <title>Whole genome shotgun sequence of Brevifollis gellanilyticus NBRC 108608.</title>
        <authorList>
            <person name="Hosoyama A."/>
            <person name="Uohara A."/>
            <person name="Ohji S."/>
            <person name="Ichikawa N."/>
        </authorList>
    </citation>
    <scope>NUCLEOTIDE SEQUENCE [LARGE SCALE GENOMIC DNA]</scope>
    <source>
        <strain evidence="2 3">NBRC 108608</strain>
    </source>
</reference>
<comment type="caution">
    <text evidence="2">The sequence shown here is derived from an EMBL/GenBank/DDBJ whole genome shotgun (WGS) entry which is preliminary data.</text>
</comment>
<evidence type="ECO:0000313" key="3">
    <source>
        <dbReference type="Proteomes" id="UP000321577"/>
    </source>
</evidence>
<evidence type="ECO:0000259" key="1">
    <source>
        <dbReference type="Pfam" id="PF01850"/>
    </source>
</evidence>
<gene>
    <name evidence="2" type="ORF">BGE01nite_22200</name>
</gene>
<dbReference type="AlphaFoldDB" id="A0A512M877"/>